<dbReference type="InterPro" id="IPR029039">
    <property type="entry name" value="Flavoprotein-like_sf"/>
</dbReference>
<dbReference type="InterPro" id="IPR051796">
    <property type="entry name" value="ISF_SsuE-like"/>
</dbReference>
<keyword evidence="1" id="KW-0285">Flavoprotein</keyword>
<name>A0A1M5P224_9FIRM</name>
<organism evidence="4 5">
    <name type="scientific">Anaerosphaera aminiphila DSM 21120</name>
    <dbReference type="NCBI Taxonomy" id="1120995"/>
    <lineage>
        <taxon>Bacteria</taxon>
        <taxon>Bacillati</taxon>
        <taxon>Bacillota</taxon>
        <taxon>Tissierellia</taxon>
        <taxon>Tissierellales</taxon>
        <taxon>Peptoniphilaceae</taxon>
        <taxon>Anaerosphaera</taxon>
    </lineage>
</organism>
<dbReference type="Gene3D" id="3.40.50.360">
    <property type="match status" value="1"/>
</dbReference>
<proteinExistence type="predicted"/>
<dbReference type="STRING" id="1120995.SAMN02745245_00152"/>
<evidence type="ECO:0000313" key="5">
    <source>
        <dbReference type="Proteomes" id="UP000184032"/>
    </source>
</evidence>
<dbReference type="SUPFAM" id="SSF52218">
    <property type="entry name" value="Flavoproteins"/>
    <property type="match status" value="1"/>
</dbReference>
<evidence type="ECO:0000256" key="1">
    <source>
        <dbReference type="ARBA" id="ARBA00022630"/>
    </source>
</evidence>
<keyword evidence="2" id="KW-0288">FMN</keyword>
<dbReference type="Proteomes" id="UP000184032">
    <property type="component" value="Unassembled WGS sequence"/>
</dbReference>
<dbReference type="InterPro" id="IPR005025">
    <property type="entry name" value="FMN_Rdtase-like_dom"/>
</dbReference>
<accession>A0A1M5P224</accession>
<dbReference type="PANTHER" id="PTHR43278:SF2">
    <property type="entry name" value="IRON-SULFUR FLAVOPROTEIN"/>
    <property type="match status" value="1"/>
</dbReference>
<dbReference type="Pfam" id="PF03358">
    <property type="entry name" value="FMN_red"/>
    <property type="match status" value="1"/>
</dbReference>
<dbReference type="OrthoDB" id="9805976at2"/>
<dbReference type="EMBL" id="FQXI01000001">
    <property type="protein sequence ID" value="SHG95884.1"/>
    <property type="molecule type" value="Genomic_DNA"/>
</dbReference>
<reference evidence="4 5" key="1">
    <citation type="submission" date="2016-11" db="EMBL/GenBank/DDBJ databases">
        <authorList>
            <person name="Jaros S."/>
            <person name="Januszkiewicz K."/>
            <person name="Wedrychowicz H."/>
        </authorList>
    </citation>
    <scope>NUCLEOTIDE SEQUENCE [LARGE SCALE GENOMIC DNA]</scope>
    <source>
        <strain evidence="4 5">DSM 21120</strain>
    </source>
</reference>
<evidence type="ECO:0000256" key="2">
    <source>
        <dbReference type="ARBA" id="ARBA00022643"/>
    </source>
</evidence>
<evidence type="ECO:0000313" key="4">
    <source>
        <dbReference type="EMBL" id="SHG95884.1"/>
    </source>
</evidence>
<dbReference type="GO" id="GO:0016491">
    <property type="term" value="F:oxidoreductase activity"/>
    <property type="evidence" value="ECO:0007669"/>
    <property type="project" value="InterPro"/>
</dbReference>
<dbReference type="AlphaFoldDB" id="A0A1M5P224"/>
<feature type="domain" description="NADPH-dependent FMN reductase-like" evidence="3">
    <location>
        <begin position="1"/>
        <end position="109"/>
    </location>
</feature>
<evidence type="ECO:0000259" key="3">
    <source>
        <dbReference type="Pfam" id="PF03358"/>
    </source>
</evidence>
<gene>
    <name evidence="4" type="ORF">SAMN02745245_00152</name>
</gene>
<sequence>MKIVAIMGSSRKKSNTDNLLEMFLNKYNLNKEDLTKYVLKDLDYKYCLSCYNCARTSKCILKDDVTGIYPLLEDADLIIFATPIYYNSVTTLSKAFIDRMQVYWSRKFVLKLDPPREKHGVALINGGAFKQENQFLGSELVFDHFFKSLGCKIRTFVEVSNTDDCPIDDKNEQLVEMLDGLEFDLKKDNHCVLSGGKIEYGNKQSN</sequence>
<keyword evidence="5" id="KW-1185">Reference proteome</keyword>
<dbReference type="PANTHER" id="PTHR43278">
    <property type="entry name" value="NAD(P)H-DEPENDENT FMN-CONTAINING OXIDOREDUCTASE YWQN-RELATED"/>
    <property type="match status" value="1"/>
</dbReference>
<dbReference type="RefSeq" id="WP_073182835.1">
    <property type="nucleotide sequence ID" value="NZ_FQXI01000001.1"/>
</dbReference>
<protein>
    <submittedName>
        <fullName evidence="4">NADPH-dependent FMN reductase</fullName>
    </submittedName>
</protein>